<dbReference type="AlphaFoldDB" id="A0A2P2NP89"/>
<reference evidence="1" key="1">
    <citation type="submission" date="2018-02" db="EMBL/GenBank/DDBJ databases">
        <title>Rhizophora mucronata_Transcriptome.</title>
        <authorList>
            <person name="Meera S.P."/>
            <person name="Sreeshan A."/>
            <person name="Augustine A."/>
        </authorList>
    </citation>
    <scope>NUCLEOTIDE SEQUENCE</scope>
    <source>
        <tissue evidence="1">Leaf</tissue>
    </source>
</reference>
<dbReference type="EMBL" id="GGEC01063835">
    <property type="protein sequence ID" value="MBX44319.1"/>
    <property type="molecule type" value="Transcribed_RNA"/>
</dbReference>
<protein>
    <submittedName>
        <fullName evidence="1">Uncharacterized protein</fullName>
    </submittedName>
</protein>
<sequence>MLLSRQLYNYNQIHPEKSYTKYAYRQCLLHPRTFYLQVKRAIYGGNAHKIQS</sequence>
<name>A0A2P2NP89_RHIMU</name>
<evidence type="ECO:0000313" key="1">
    <source>
        <dbReference type="EMBL" id="MBX44319.1"/>
    </source>
</evidence>
<accession>A0A2P2NP89</accession>
<organism evidence="1">
    <name type="scientific">Rhizophora mucronata</name>
    <name type="common">Asiatic mangrove</name>
    <dbReference type="NCBI Taxonomy" id="61149"/>
    <lineage>
        <taxon>Eukaryota</taxon>
        <taxon>Viridiplantae</taxon>
        <taxon>Streptophyta</taxon>
        <taxon>Embryophyta</taxon>
        <taxon>Tracheophyta</taxon>
        <taxon>Spermatophyta</taxon>
        <taxon>Magnoliopsida</taxon>
        <taxon>eudicotyledons</taxon>
        <taxon>Gunneridae</taxon>
        <taxon>Pentapetalae</taxon>
        <taxon>rosids</taxon>
        <taxon>fabids</taxon>
        <taxon>Malpighiales</taxon>
        <taxon>Rhizophoraceae</taxon>
        <taxon>Rhizophora</taxon>
    </lineage>
</organism>
<proteinExistence type="predicted"/>